<dbReference type="EC" id="4.3.2.2" evidence="7"/>
<protein>
    <recommendedName>
        <fullName evidence="8">Adenylosuccinate lyase</fullName>
        <ecNumber evidence="7">4.3.2.2</ecNumber>
    </recommendedName>
    <alternativeName>
        <fullName evidence="12">Adenylosuccinase</fullName>
    </alternativeName>
</protein>
<evidence type="ECO:0000256" key="7">
    <source>
        <dbReference type="ARBA" id="ARBA00012339"/>
    </source>
</evidence>
<dbReference type="InterPro" id="IPR046364">
    <property type="entry name" value="Exo70_C"/>
</dbReference>
<dbReference type="EMBL" id="KZ559508">
    <property type="protein sequence ID" value="PLN84839.1"/>
    <property type="molecule type" value="Genomic_DNA"/>
</dbReference>
<feature type="coiled-coil region" evidence="14">
    <location>
        <begin position="101"/>
        <end position="128"/>
    </location>
</feature>
<evidence type="ECO:0000259" key="15">
    <source>
        <dbReference type="SMART" id="SM00998"/>
    </source>
</evidence>
<dbReference type="GO" id="GO:0005546">
    <property type="term" value="F:phosphatidylinositol-4,5-bisphosphate binding"/>
    <property type="evidence" value="ECO:0007669"/>
    <property type="project" value="InterPro"/>
</dbReference>
<dbReference type="InterPro" id="IPR022761">
    <property type="entry name" value="Fumarate_lyase_N"/>
</dbReference>
<dbReference type="Pfam" id="PF20669">
    <property type="entry name" value="Exo70_N"/>
    <property type="match status" value="1"/>
</dbReference>
<dbReference type="SMART" id="SM00998">
    <property type="entry name" value="ADSL_C"/>
    <property type="match status" value="1"/>
</dbReference>
<gene>
    <name evidence="16" type="ORF">BDW42DRAFT_183330</name>
</gene>
<dbReference type="InterPro" id="IPR019468">
    <property type="entry name" value="AdenyloSucc_lyase_C"/>
</dbReference>
<evidence type="ECO:0000256" key="9">
    <source>
        <dbReference type="ARBA" id="ARBA00022448"/>
    </source>
</evidence>
<evidence type="ECO:0000256" key="2">
    <source>
        <dbReference type="ARBA" id="ARBA00004706"/>
    </source>
</evidence>
<reference evidence="17" key="1">
    <citation type="submission" date="2017-12" db="EMBL/GenBank/DDBJ databases">
        <authorList>
            <consortium name="DOE Joint Genome Institute"/>
            <person name="Mondo S.J."/>
            <person name="Kjaerbolling I."/>
            <person name="Vesth T.C."/>
            <person name="Frisvad J.C."/>
            <person name="Nybo J.L."/>
            <person name="Theobald S."/>
            <person name="Kuo A."/>
            <person name="Bowyer P."/>
            <person name="Matsuda Y."/>
            <person name="Lyhne E.K."/>
            <person name="Kogle M.E."/>
            <person name="Clum A."/>
            <person name="Lipzen A."/>
            <person name="Salamov A."/>
            <person name="Ngan C.Y."/>
            <person name="Daum C."/>
            <person name="Chiniquy J."/>
            <person name="Barry K."/>
            <person name="LaButti K."/>
            <person name="Haridas S."/>
            <person name="Simmons B.A."/>
            <person name="Magnuson J.K."/>
            <person name="Mortensen U.H."/>
            <person name="Larsen T.O."/>
            <person name="Grigoriev I.V."/>
            <person name="Baker S.E."/>
            <person name="Andersen M.R."/>
            <person name="Nordberg H.P."/>
            <person name="Cantor M.N."/>
            <person name="Hua S.X."/>
        </authorList>
    </citation>
    <scope>NUCLEOTIDE SEQUENCE [LARGE SCALE GENOMIC DNA]</scope>
    <source>
        <strain evidence="17">IBT 19404</strain>
    </source>
</reference>
<dbReference type="PROSITE" id="PS00163">
    <property type="entry name" value="FUMARATE_LYASES"/>
    <property type="match status" value="1"/>
</dbReference>
<dbReference type="InterPro" id="IPR008948">
    <property type="entry name" value="L-Aspartase-like"/>
</dbReference>
<dbReference type="NCBIfam" id="TIGR00928">
    <property type="entry name" value="purB"/>
    <property type="match status" value="1"/>
</dbReference>
<dbReference type="Gene3D" id="1.10.275.60">
    <property type="match status" value="1"/>
</dbReference>
<dbReference type="Gene3D" id="1.10.40.30">
    <property type="entry name" value="Fumarase/aspartase (C-terminal domain)"/>
    <property type="match status" value="1"/>
</dbReference>
<name>A0A2J5I4K4_9EURO</name>
<accession>A0A2J5I4K4</accession>
<dbReference type="GO" id="GO:0070626">
    <property type="term" value="F:(S)-2-(5-amino-1-(5-phospho-D-ribosyl)imidazole-4-carboxamido) succinate lyase (fumarate-forming) activity"/>
    <property type="evidence" value="ECO:0007669"/>
    <property type="project" value="TreeGrafter"/>
</dbReference>
<comment type="similarity">
    <text evidence="4">Belongs to the EXO70 family.</text>
</comment>
<dbReference type="GO" id="GO:0000145">
    <property type="term" value="C:exocyst"/>
    <property type="evidence" value="ECO:0007669"/>
    <property type="project" value="InterPro"/>
</dbReference>
<dbReference type="AlphaFoldDB" id="A0A2J5I4K4"/>
<evidence type="ECO:0000256" key="5">
    <source>
        <dbReference type="ARBA" id="ARBA00008273"/>
    </source>
</evidence>
<dbReference type="GO" id="GO:0044208">
    <property type="term" value="P:'de novo' AMP biosynthetic process"/>
    <property type="evidence" value="ECO:0007669"/>
    <property type="project" value="UniProtKB-UniPathway"/>
</dbReference>
<dbReference type="InterPro" id="IPR020557">
    <property type="entry name" value="Fumarate_lyase_CS"/>
</dbReference>
<comment type="similarity">
    <text evidence="5">Belongs to the lyase 1 family. Adenylosuccinate lyase subfamily.</text>
</comment>
<dbReference type="Gene3D" id="1.20.1280.170">
    <property type="entry name" value="Exocyst complex component Exo70"/>
    <property type="match status" value="1"/>
</dbReference>
<comment type="pathway">
    <text evidence="2">Purine metabolism; IMP biosynthesis via de novo pathway; 5-amino-1-(5-phospho-D-ribosyl)imidazole-4-carboxamide from 5-amino-1-(5-phospho-D-ribosyl)imidazole-4-carboxylate: step 2/2.</text>
</comment>
<evidence type="ECO:0000313" key="16">
    <source>
        <dbReference type="EMBL" id="PLN84839.1"/>
    </source>
</evidence>
<dbReference type="GO" id="GO:0006189">
    <property type="term" value="P:'de novo' IMP biosynthetic process"/>
    <property type="evidence" value="ECO:0007669"/>
    <property type="project" value="UniProtKB-UniPathway"/>
</dbReference>
<evidence type="ECO:0000256" key="3">
    <source>
        <dbReference type="ARBA" id="ARBA00004734"/>
    </source>
</evidence>
<dbReference type="SUPFAM" id="SSF48557">
    <property type="entry name" value="L-aspartase-like"/>
    <property type="match status" value="1"/>
</dbReference>
<dbReference type="InterPro" id="IPR004769">
    <property type="entry name" value="Pur_lyase"/>
</dbReference>
<comment type="catalytic activity">
    <reaction evidence="13">
        <text>N(6)-(1,2-dicarboxyethyl)-AMP = fumarate + AMP</text>
        <dbReference type="Rhea" id="RHEA:16853"/>
        <dbReference type="ChEBI" id="CHEBI:29806"/>
        <dbReference type="ChEBI" id="CHEBI:57567"/>
        <dbReference type="ChEBI" id="CHEBI:456215"/>
        <dbReference type="EC" id="4.3.2.2"/>
    </reaction>
</comment>
<comment type="pathway">
    <text evidence="3">Purine metabolism; AMP biosynthesis via de novo pathway; AMP from IMP: step 2/2.</text>
</comment>
<dbReference type="InterPro" id="IPR000362">
    <property type="entry name" value="Fumarate_lyase_fam"/>
</dbReference>
<evidence type="ECO:0000256" key="8">
    <source>
        <dbReference type="ARBA" id="ARBA00017058"/>
    </source>
</evidence>
<dbReference type="SUPFAM" id="SSF74788">
    <property type="entry name" value="Cullin repeat-like"/>
    <property type="match status" value="1"/>
</dbReference>
<sequence length="1093" mass="121591">MVGTRNTAYAEESAEVKVLYANLEKLKLLTKKIQGSMVRLETGGNVVKHAIGPIYSNTQSLQITNTNIDRVNEAIERLRQPLDAKKGEEGIIRAGPQSTGVSQYLAALRRVEKALADLNSTNMRSNEKAISDLTSLLSIGSTQLQDLLRGKLSQYVGPVEPLHYLTKELPFPSIPQEELAELGPICSTLNSVAALGPQRGEGGNPAIRIYAEIRGGYITSNLQNLATASLNTVKRRAADGPYKQGTNGIGIYSNALENFIYAEHEILSRIFTGEQGGLALQATCRSALTEYSKTLRELNQYIRANLMTDCFLAFEIIDIVTAMSYRVDAKTGELKSLFIEALRPVRETAKSSLSELIEETKRKAAAITMLPPDGGPVPLVHEVMNSLITLTAYSGPLASILTSLGDGNWRSTSNVSNPTPLDVSPDSSTLLSHFILDMIETMMVALEARGRAFHRSKAVQGVFLSNIFCIVDRSIRQNPELAKYLGSPDSIARIDSFRKRATSTYLDAWKEPSHYLLDVQYTSRGARPTSSGAVDSSAIVKSLHSKDRDAIKDKFKAFNASFDDLVSRHKALYMEREVRGVLAREVQGVLEPLYARFWDRYHEIDKGRGKYANVSIPIRQDVLQQRCLPDSPQLAVLENRFSTWRQLWLWLAESQKELGLPITDDAISQMKAHTTIQDEEFKVAAEEEKRRRHDVMAHVHAYGQVAPAAAGIIHWGATSCYCTDNADLIFLRDGLDILIPKLAVVIDKLAAFAQENKDLPCLGFTHGQPAQLVTVGKRACLWIQDLLMDLRNLERARDDLRFRGVKGTTGTQASFLQIFEGDHDKVEQLDELVTQKAGFSSAFIISSQTYSRKIDVDVGNALGSFGSTCERIGIDIRHLAMLKELEEPFEKDQIGSSAMAYKRNPMRSERLCSLGRHLQNLPKDGLDTYSAQWFERSLDDSAIRRISIPELYLTADACLILLNNVTSGFVVYPEVIRRHVNDELPFMATIQIIMACVKKGLSRQDAHEEIRVLSHQAADNVKKHGKNNDLLERIRRTEFFSPILGELESLLDPSTFVGRAPQQVEKFVSTEVKQVLKPYEAQLAKAETSALHV</sequence>
<proteinExistence type="inferred from homology"/>
<dbReference type="OrthoDB" id="1922221at2759"/>
<dbReference type="FunFam" id="1.10.40.30:FF:000005">
    <property type="entry name" value="Adenylosuccinate lyase"/>
    <property type="match status" value="1"/>
</dbReference>
<organism evidence="16 17">
    <name type="scientific">Aspergillus taichungensis</name>
    <dbReference type="NCBI Taxonomy" id="482145"/>
    <lineage>
        <taxon>Eukaryota</taxon>
        <taxon>Fungi</taxon>
        <taxon>Dikarya</taxon>
        <taxon>Ascomycota</taxon>
        <taxon>Pezizomycotina</taxon>
        <taxon>Eurotiomycetes</taxon>
        <taxon>Eurotiomycetidae</taxon>
        <taxon>Eurotiales</taxon>
        <taxon>Aspergillaceae</taxon>
        <taxon>Aspergillus</taxon>
        <taxon>Aspergillus subgen. Circumdati</taxon>
    </lineage>
</organism>
<evidence type="ECO:0000313" key="17">
    <source>
        <dbReference type="Proteomes" id="UP000235023"/>
    </source>
</evidence>
<evidence type="ECO:0000256" key="13">
    <source>
        <dbReference type="ARBA" id="ARBA00047513"/>
    </source>
</evidence>
<dbReference type="InterPro" id="IPR016159">
    <property type="entry name" value="Cullin_repeat-like_dom_sf"/>
</dbReference>
<keyword evidence="9" id="KW-0813">Transport</keyword>
<evidence type="ECO:0000256" key="10">
    <source>
        <dbReference type="ARBA" id="ARBA00022755"/>
    </source>
</evidence>
<dbReference type="PANTHER" id="PTHR43172">
    <property type="entry name" value="ADENYLOSUCCINATE LYASE"/>
    <property type="match status" value="1"/>
</dbReference>
<evidence type="ECO:0000256" key="4">
    <source>
        <dbReference type="ARBA" id="ARBA00006756"/>
    </source>
</evidence>
<dbReference type="Proteomes" id="UP000235023">
    <property type="component" value="Unassembled WGS sequence"/>
</dbReference>
<evidence type="ECO:0000256" key="6">
    <source>
        <dbReference type="ARBA" id="ARBA00011668"/>
    </source>
</evidence>
<evidence type="ECO:0000256" key="11">
    <source>
        <dbReference type="ARBA" id="ARBA00023239"/>
    </source>
</evidence>
<dbReference type="CDD" id="cd03302">
    <property type="entry name" value="Adenylsuccinate_lyase_2"/>
    <property type="match status" value="1"/>
</dbReference>
<dbReference type="PRINTS" id="PR00149">
    <property type="entry name" value="FUMRATELYASE"/>
</dbReference>
<comment type="catalytic activity">
    <reaction evidence="1">
        <text>(2S)-2-[5-amino-1-(5-phospho-beta-D-ribosyl)imidazole-4-carboxamido]succinate = 5-amino-1-(5-phospho-beta-D-ribosyl)imidazole-4-carboxamide + fumarate</text>
        <dbReference type="Rhea" id="RHEA:23920"/>
        <dbReference type="ChEBI" id="CHEBI:29806"/>
        <dbReference type="ChEBI" id="CHEBI:58443"/>
        <dbReference type="ChEBI" id="CHEBI:58475"/>
        <dbReference type="EC" id="4.3.2.2"/>
    </reaction>
</comment>
<dbReference type="FunFam" id="1.10.275.60:FF:000001">
    <property type="entry name" value="Adenylosuccinate lyase"/>
    <property type="match status" value="1"/>
</dbReference>
<dbReference type="Pfam" id="PF03081">
    <property type="entry name" value="Exo70_C"/>
    <property type="match status" value="1"/>
</dbReference>
<dbReference type="UniPathway" id="UPA00075">
    <property type="reaction ID" value="UER00336"/>
</dbReference>
<dbReference type="Pfam" id="PF10397">
    <property type="entry name" value="ADSL_C"/>
    <property type="match status" value="1"/>
</dbReference>
<dbReference type="GO" id="GO:0004018">
    <property type="term" value="F:N6-(1,2-dicarboxyethyl)AMP AMP-lyase (fumarate-forming) activity"/>
    <property type="evidence" value="ECO:0007669"/>
    <property type="project" value="InterPro"/>
</dbReference>
<evidence type="ECO:0000256" key="1">
    <source>
        <dbReference type="ARBA" id="ARBA00000598"/>
    </source>
</evidence>
<keyword evidence="17" id="KW-1185">Reference proteome</keyword>
<dbReference type="UniPathway" id="UPA00074">
    <property type="reaction ID" value="UER00132"/>
</dbReference>
<keyword evidence="11" id="KW-0456">Lyase</keyword>
<dbReference type="GO" id="GO:0005829">
    <property type="term" value="C:cytosol"/>
    <property type="evidence" value="ECO:0007669"/>
    <property type="project" value="TreeGrafter"/>
</dbReference>
<dbReference type="GO" id="GO:0006887">
    <property type="term" value="P:exocytosis"/>
    <property type="evidence" value="ECO:0007669"/>
    <property type="project" value="InterPro"/>
</dbReference>
<feature type="domain" description="Adenylosuccinate lyase C-terminal" evidence="15">
    <location>
        <begin position="984"/>
        <end position="1068"/>
    </location>
</feature>
<keyword evidence="14" id="KW-0175">Coiled coil</keyword>
<evidence type="ECO:0000256" key="14">
    <source>
        <dbReference type="SAM" id="Coils"/>
    </source>
</evidence>
<comment type="subunit">
    <text evidence="6">Homotetramer. Residues from neighboring subunits contribute catalytic and substrate-binding residues to each active site.</text>
</comment>
<dbReference type="PANTHER" id="PTHR43172:SF1">
    <property type="entry name" value="ADENYLOSUCCINATE LYASE"/>
    <property type="match status" value="1"/>
</dbReference>
<keyword evidence="10" id="KW-0658">Purine biosynthesis</keyword>
<dbReference type="Gene3D" id="1.20.200.10">
    <property type="entry name" value="Fumarase/aspartase (Central domain)"/>
    <property type="match status" value="1"/>
</dbReference>
<evidence type="ECO:0000256" key="12">
    <source>
        <dbReference type="ARBA" id="ARBA00030717"/>
    </source>
</evidence>
<dbReference type="Pfam" id="PF00206">
    <property type="entry name" value="Lyase_1"/>
    <property type="match status" value="1"/>
</dbReference>